<evidence type="ECO:0000313" key="2">
    <source>
        <dbReference type="Proteomes" id="UP000233837"/>
    </source>
</evidence>
<organism evidence="1 2">
    <name type="scientific">Dendrobium catenatum</name>
    <dbReference type="NCBI Taxonomy" id="906689"/>
    <lineage>
        <taxon>Eukaryota</taxon>
        <taxon>Viridiplantae</taxon>
        <taxon>Streptophyta</taxon>
        <taxon>Embryophyta</taxon>
        <taxon>Tracheophyta</taxon>
        <taxon>Spermatophyta</taxon>
        <taxon>Magnoliopsida</taxon>
        <taxon>Liliopsida</taxon>
        <taxon>Asparagales</taxon>
        <taxon>Orchidaceae</taxon>
        <taxon>Epidendroideae</taxon>
        <taxon>Malaxideae</taxon>
        <taxon>Dendrobiinae</taxon>
        <taxon>Dendrobium</taxon>
    </lineage>
</organism>
<gene>
    <name evidence="1" type="ORF">MA16_Dca014827</name>
</gene>
<reference evidence="1 2" key="2">
    <citation type="journal article" date="2017" name="Nature">
        <title>The Apostasia genome and the evolution of orchids.</title>
        <authorList>
            <person name="Zhang G.Q."/>
            <person name="Liu K.W."/>
            <person name="Li Z."/>
            <person name="Lohaus R."/>
            <person name="Hsiao Y.Y."/>
            <person name="Niu S.C."/>
            <person name="Wang J.Y."/>
            <person name="Lin Y.C."/>
            <person name="Xu Q."/>
            <person name="Chen L.J."/>
            <person name="Yoshida K."/>
            <person name="Fujiwara S."/>
            <person name="Wang Z.W."/>
            <person name="Zhang Y.Q."/>
            <person name="Mitsuda N."/>
            <person name="Wang M."/>
            <person name="Liu G.H."/>
            <person name="Pecoraro L."/>
            <person name="Huang H.X."/>
            <person name="Xiao X.J."/>
            <person name="Lin M."/>
            <person name="Wu X.Y."/>
            <person name="Wu W.L."/>
            <person name="Chen Y.Y."/>
            <person name="Chang S.B."/>
            <person name="Sakamoto S."/>
            <person name="Ohme-Takagi M."/>
            <person name="Yagi M."/>
            <person name="Zeng S.J."/>
            <person name="Shen C.Y."/>
            <person name="Yeh C.M."/>
            <person name="Luo Y.B."/>
            <person name="Tsai W.C."/>
            <person name="Van de Peer Y."/>
            <person name="Liu Z.J."/>
        </authorList>
    </citation>
    <scope>NUCLEOTIDE SEQUENCE [LARGE SCALE GENOMIC DNA]</scope>
    <source>
        <tissue evidence="1">The whole plant</tissue>
    </source>
</reference>
<proteinExistence type="predicted"/>
<sequence length="92" mass="9810">MSKEIANLMGLTGLYLNVNDLTSSIPSEIGNMANLQVLQLCYNRPEPKGPNASAGLLPREIPQSADLCQYCKGLRCSSNSKSSAIAVIIVVD</sequence>
<dbReference type="EMBL" id="KZ501994">
    <property type="protein sequence ID" value="PKU85147.1"/>
    <property type="molecule type" value="Genomic_DNA"/>
</dbReference>
<accession>A0A2I0XB43</accession>
<keyword evidence="1" id="KW-0418">Kinase</keyword>
<dbReference type="InterPro" id="IPR032675">
    <property type="entry name" value="LRR_dom_sf"/>
</dbReference>
<name>A0A2I0XB43_9ASPA</name>
<reference evidence="1 2" key="1">
    <citation type="journal article" date="2016" name="Sci. Rep.">
        <title>The Dendrobium catenatum Lindl. genome sequence provides insights into polysaccharide synthase, floral development and adaptive evolution.</title>
        <authorList>
            <person name="Zhang G.Q."/>
            <person name="Xu Q."/>
            <person name="Bian C."/>
            <person name="Tsai W.C."/>
            <person name="Yeh C.M."/>
            <person name="Liu K.W."/>
            <person name="Yoshida K."/>
            <person name="Zhang L.S."/>
            <person name="Chang S.B."/>
            <person name="Chen F."/>
            <person name="Shi Y."/>
            <person name="Su Y.Y."/>
            <person name="Zhang Y.Q."/>
            <person name="Chen L.J."/>
            <person name="Yin Y."/>
            <person name="Lin M."/>
            <person name="Huang H."/>
            <person name="Deng H."/>
            <person name="Wang Z.W."/>
            <person name="Zhu S.L."/>
            <person name="Zhao X."/>
            <person name="Deng C."/>
            <person name="Niu S.C."/>
            <person name="Huang J."/>
            <person name="Wang M."/>
            <person name="Liu G.H."/>
            <person name="Yang H.J."/>
            <person name="Xiao X.J."/>
            <person name="Hsiao Y.Y."/>
            <person name="Wu W.L."/>
            <person name="Chen Y.Y."/>
            <person name="Mitsuda N."/>
            <person name="Ohme-Takagi M."/>
            <person name="Luo Y.B."/>
            <person name="Van de Peer Y."/>
            <person name="Liu Z.J."/>
        </authorList>
    </citation>
    <scope>NUCLEOTIDE SEQUENCE [LARGE SCALE GENOMIC DNA]</scope>
    <source>
        <tissue evidence="1">The whole plant</tissue>
    </source>
</reference>
<keyword evidence="2" id="KW-1185">Reference proteome</keyword>
<dbReference type="GO" id="GO:0016301">
    <property type="term" value="F:kinase activity"/>
    <property type="evidence" value="ECO:0007669"/>
    <property type="project" value="UniProtKB-KW"/>
</dbReference>
<protein>
    <submittedName>
        <fullName evidence="1">Putative LRR receptor-like serine/threonine-protein kinase</fullName>
    </submittedName>
</protein>
<keyword evidence="1" id="KW-0675">Receptor</keyword>
<evidence type="ECO:0000313" key="1">
    <source>
        <dbReference type="EMBL" id="PKU85147.1"/>
    </source>
</evidence>
<dbReference type="Gene3D" id="3.80.10.10">
    <property type="entry name" value="Ribonuclease Inhibitor"/>
    <property type="match status" value="1"/>
</dbReference>
<keyword evidence="1" id="KW-0808">Transferase</keyword>
<dbReference type="SUPFAM" id="SSF52058">
    <property type="entry name" value="L domain-like"/>
    <property type="match status" value="1"/>
</dbReference>
<dbReference type="Proteomes" id="UP000233837">
    <property type="component" value="Unassembled WGS sequence"/>
</dbReference>
<dbReference type="AlphaFoldDB" id="A0A2I0XB43"/>